<feature type="non-terminal residue" evidence="1">
    <location>
        <position position="1"/>
    </location>
</feature>
<reference evidence="1 2" key="1">
    <citation type="journal article" date="2015" name="Fungal Genet. Biol.">
        <title>Evolution of novel wood decay mechanisms in Agaricales revealed by the genome sequences of Fistulina hepatica and Cylindrobasidium torrendii.</title>
        <authorList>
            <person name="Floudas D."/>
            <person name="Held B.W."/>
            <person name="Riley R."/>
            <person name="Nagy L.G."/>
            <person name="Koehler G."/>
            <person name="Ransdell A.S."/>
            <person name="Younus H."/>
            <person name="Chow J."/>
            <person name="Chiniquy J."/>
            <person name="Lipzen A."/>
            <person name="Tritt A."/>
            <person name="Sun H."/>
            <person name="Haridas S."/>
            <person name="LaButti K."/>
            <person name="Ohm R.A."/>
            <person name="Kues U."/>
            <person name="Blanchette R.A."/>
            <person name="Grigoriev I.V."/>
            <person name="Minto R.E."/>
            <person name="Hibbett D.S."/>
        </authorList>
    </citation>
    <scope>NUCLEOTIDE SEQUENCE [LARGE SCALE GENOMIC DNA]</scope>
    <source>
        <strain evidence="1 2">ATCC 64428</strain>
    </source>
</reference>
<organism evidence="1 2">
    <name type="scientific">Fistulina hepatica ATCC 64428</name>
    <dbReference type="NCBI Taxonomy" id="1128425"/>
    <lineage>
        <taxon>Eukaryota</taxon>
        <taxon>Fungi</taxon>
        <taxon>Dikarya</taxon>
        <taxon>Basidiomycota</taxon>
        <taxon>Agaricomycotina</taxon>
        <taxon>Agaricomycetes</taxon>
        <taxon>Agaricomycetidae</taxon>
        <taxon>Agaricales</taxon>
        <taxon>Fistulinaceae</taxon>
        <taxon>Fistulina</taxon>
    </lineage>
</organism>
<dbReference type="AlphaFoldDB" id="A0A0D7AEU2"/>
<keyword evidence="2" id="KW-1185">Reference proteome</keyword>
<dbReference type="EMBL" id="KN881721">
    <property type="protein sequence ID" value="KIY49674.1"/>
    <property type="molecule type" value="Genomic_DNA"/>
</dbReference>
<gene>
    <name evidence="1" type="ORF">FISHEDRAFT_8847</name>
</gene>
<dbReference type="Proteomes" id="UP000054144">
    <property type="component" value="Unassembled WGS sequence"/>
</dbReference>
<dbReference type="OrthoDB" id="2676448at2759"/>
<feature type="non-terminal residue" evidence="1">
    <location>
        <position position="125"/>
    </location>
</feature>
<evidence type="ECO:0000313" key="1">
    <source>
        <dbReference type="EMBL" id="KIY49674.1"/>
    </source>
</evidence>
<name>A0A0D7AEU2_9AGAR</name>
<protein>
    <submittedName>
        <fullName evidence="1">Uncharacterized protein</fullName>
    </submittedName>
</protein>
<sequence length="125" mass="14566">PPRPTVTWTTVIEQVQLGELTLLQHSRQDIRALPWTQPLNREAARLYFKIKRAREEVIRRNVEIQRQVTFMLDNFNDYRHTIAAMSAEDPDLAAELQERLDYQVQIDGEIATKLYEASRLPGFSG</sequence>
<accession>A0A0D7AEU2</accession>
<proteinExistence type="predicted"/>
<evidence type="ECO:0000313" key="2">
    <source>
        <dbReference type="Proteomes" id="UP000054144"/>
    </source>
</evidence>